<feature type="transmembrane region" description="Helical" evidence="1">
    <location>
        <begin position="21"/>
        <end position="38"/>
    </location>
</feature>
<proteinExistence type="predicted"/>
<accession>A0A1T5D616</accession>
<name>A0A1T5D616_9SPHI</name>
<evidence type="ECO:0000313" key="3">
    <source>
        <dbReference type="EMBL" id="SKB67154.1"/>
    </source>
</evidence>
<dbReference type="Proteomes" id="UP000190150">
    <property type="component" value="Unassembled WGS sequence"/>
</dbReference>
<dbReference type="SUPFAM" id="SSF74853">
    <property type="entry name" value="Lamin A/C globular tail domain"/>
    <property type="match status" value="2"/>
</dbReference>
<evidence type="ECO:0000313" key="4">
    <source>
        <dbReference type="Proteomes" id="UP000190150"/>
    </source>
</evidence>
<dbReference type="PROSITE" id="PS51841">
    <property type="entry name" value="LTD"/>
    <property type="match status" value="1"/>
</dbReference>
<dbReference type="Pfam" id="PF00932">
    <property type="entry name" value="LTD"/>
    <property type="match status" value="2"/>
</dbReference>
<organism evidence="3 4">
    <name type="scientific">Sphingobacterium nematocida</name>
    <dbReference type="NCBI Taxonomy" id="1513896"/>
    <lineage>
        <taxon>Bacteria</taxon>
        <taxon>Pseudomonadati</taxon>
        <taxon>Bacteroidota</taxon>
        <taxon>Sphingobacteriia</taxon>
        <taxon>Sphingobacteriales</taxon>
        <taxon>Sphingobacteriaceae</taxon>
        <taxon>Sphingobacterium</taxon>
    </lineage>
</organism>
<dbReference type="Gene3D" id="2.60.40.4070">
    <property type="match status" value="1"/>
</dbReference>
<evidence type="ECO:0000259" key="2">
    <source>
        <dbReference type="PROSITE" id="PS51841"/>
    </source>
</evidence>
<dbReference type="InterPro" id="IPR036415">
    <property type="entry name" value="Lamin_tail_dom_sf"/>
</dbReference>
<dbReference type="STRING" id="1513896.SAMN05660841_01767"/>
<dbReference type="InterPro" id="IPR001322">
    <property type="entry name" value="Lamin_tail_dom"/>
</dbReference>
<keyword evidence="1" id="KW-0812">Transmembrane</keyword>
<protein>
    <submittedName>
        <fullName evidence="3">FlgD Ig-like domain-containing protein</fullName>
    </submittedName>
</protein>
<reference evidence="4" key="1">
    <citation type="submission" date="2017-02" db="EMBL/GenBank/DDBJ databases">
        <authorList>
            <person name="Varghese N."/>
            <person name="Submissions S."/>
        </authorList>
    </citation>
    <scope>NUCLEOTIDE SEQUENCE [LARGE SCALE GENOMIC DNA]</scope>
    <source>
        <strain evidence="4">DSM 24091</strain>
    </source>
</reference>
<dbReference type="EMBL" id="FUZF01000006">
    <property type="protein sequence ID" value="SKB67154.1"/>
    <property type="molecule type" value="Genomic_DNA"/>
</dbReference>
<evidence type="ECO:0000256" key="1">
    <source>
        <dbReference type="SAM" id="Phobius"/>
    </source>
</evidence>
<dbReference type="Pfam" id="PF13860">
    <property type="entry name" value="FlgD_ig"/>
    <property type="match status" value="1"/>
</dbReference>
<keyword evidence="4" id="KW-1185">Reference proteome</keyword>
<dbReference type="AlphaFoldDB" id="A0A1T5D616"/>
<dbReference type="Gene3D" id="2.60.40.1260">
    <property type="entry name" value="Lamin Tail domain"/>
    <property type="match status" value="1"/>
</dbReference>
<keyword evidence="1" id="KW-0472">Membrane</keyword>
<sequence length="569" mass="64702">MYPIEKLYDSYKEPIINHMRALLFTFFCVFLSLSYVYGKGIIVNEVMANPKGSQLPAFEYIELFNNGTSVQNLSEISLKVNNKIILLPSYLLAPQQLVVLCPQEGAAFLESYGNVIALSNWPVLNNTGTTITLYQQDLVIDEVSYKDSWHESASKKAGGWSLERINPNWSCNMASNWSSSTAMRGGTPSSPNSIYNAKHTPNIGITDARISNKNMFITFNVDKAILPVFSKEQIIIDHTDPHPSEISWSEGQDTLILTFNEPLENNKLYTLIINDFQSCGSQITIPPYFIFKQQPSEYNSIVINEILFNPKDGSPDFVELYNKTEHPIDLQGWKLGNRTISDRLLLISPSDFLVLTIEKEKLQRTYPNAVYDRIYEVPTLPAYPNQQGVVTLFSPTSLIDSLYYHTDMHSPWINNPKGVSLERASYEDETNRPGNFKSASTLVGSATPGYKNSKTVDNFLRKNIFSLTSKTVSPDEDGFEDKLEINYQLQAPDYMLTVHIYDEKGILIKRLIRHQSASSEGKITWDCRDDNGLKARAGHYIYWVEIYDATGYKEVFREAFVLVHKSQYY</sequence>
<feature type="domain" description="LTD" evidence="2">
    <location>
        <begin position="38"/>
        <end position="147"/>
    </location>
</feature>
<dbReference type="InterPro" id="IPR025965">
    <property type="entry name" value="FlgD/Vpr_Ig-like"/>
</dbReference>
<gene>
    <name evidence="3" type="ORF">SAMN05660841_01767</name>
</gene>
<keyword evidence="1" id="KW-1133">Transmembrane helix</keyword>